<name>Q8ELQ9_OCEIH</name>
<sequence>MKIWWRKIAVVLITILTLGMYSPTTLLEVDAQKENGSVSSSSNADQETVARTIEIQDDIATTEEDLDTALNRLMSQAQEQSMIKFGTKIATKVEDEFNQEILPKIEEVLHTLLEETETAYAFLSITEDPSSGYGERIFNVYDEKTKQHVAKFHVRRDNRPLEGHYFNFHYHLSTDKFKVHHDIGDIYWDKNTPPKWMI</sequence>
<proteinExistence type="predicted"/>
<dbReference type="AlphaFoldDB" id="Q8ELQ9"/>
<accession>Q8ELQ9</accession>
<reference evidence="1 2" key="1">
    <citation type="journal article" date="2001" name="FEMS Microbiol. Lett.">
        <title>Oceanobacillus iheyensis gen. nov., sp. nov., a deep-sea extremely halotolerant and alkaliphilic species isolated from a depth of 1050 m on the Iheya Ridge.</title>
        <authorList>
            <person name="Lu J."/>
            <person name="Nogi Y."/>
            <person name="Takami H."/>
        </authorList>
    </citation>
    <scope>NUCLEOTIDE SEQUENCE [LARGE SCALE GENOMIC DNA]</scope>
    <source>
        <strain evidence="2">DSM 14371 / CIP 107618 / JCM 11309 / KCTC 3954 / HTE831</strain>
    </source>
</reference>
<gene>
    <name evidence="1" type="ordered locus">OB3160</name>
</gene>
<protein>
    <submittedName>
        <fullName evidence="1">Hypothetical conserved protein</fullName>
    </submittedName>
</protein>
<evidence type="ECO:0000313" key="2">
    <source>
        <dbReference type="Proteomes" id="UP000000822"/>
    </source>
</evidence>
<dbReference type="RefSeq" id="WP_011067557.1">
    <property type="nucleotide sequence ID" value="NC_004193.1"/>
</dbReference>
<dbReference type="eggNOG" id="ENOG502ZV7K">
    <property type="taxonomic scope" value="Bacteria"/>
</dbReference>
<dbReference type="HOGENOM" id="CLU_117995_0_0_9"/>
<dbReference type="Proteomes" id="UP000000822">
    <property type="component" value="Chromosome"/>
</dbReference>
<organism evidence="1 2">
    <name type="scientific">Oceanobacillus iheyensis (strain DSM 14371 / CIP 107618 / JCM 11309 / KCTC 3954 / HTE831)</name>
    <dbReference type="NCBI Taxonomy" id="221109"/>
    <lineage>
        <taxon>Bacteria</taxon>
        <taxon>Bacillati</taxon>
        <taxon>Bacillota</taxon>
        <taxon>Bacilli</taxon>
        <taxon>Bacillales</taxon>
        <taxon>Bacillaceae</taxon>
        <taxon>Oceanobacillus</taxon>
    </lineage>
</organism>
<reference evidence="1 2" key="2">
    <citation type="journal article" date="2002" name="Nucleic Acids Res.">
        <title>Genome sequence of Oceanobacillus iheyensis isolated from the Iheya Ridge and its unexpected adaptive capabilities to extreme environments.</title>
        <authorList>
            <person name="Takami H."/>
            <person name="Takaki Y."/>
            <person name="Uchiyama I."/>
        </authorList>
    </citation>
    <scope>NUCLEOTIDE SEQUENCE [LARGE SCALE GENOMIC DNA]</scope>
    <source>
        <strain evidence="2">DSM 14371 / CIP 107618 / JCM 11309 / KCTC 3954 / HTE831</strain>
    </source>
</reference>
<dbReference type="STRING" id="221109.gene:10735412"/>
<keyword evidence="2" id="KW-1185">Reference proteome</keyword>
<dbReference type="Pfam" id="PF14005">
    <property type="entry name" value="YpjP"/>
    <property type="match status" value="1"/>
</dbReference>
<dbReference type="KEGG" id="oih:OB3160"/>
<dbReference type="OrthoDB" id="2435352at2"/>
<dbReference type="EMBL" id="BA000028">
    <property type="protein sequence ID" value="BAC15116.1"/>
    <property type="molecule type" value="Genomic_DNA"/>
</dbReference>
<evidence type="ECO:0000313" key="1">
    <source>
        <dbReference type="EMBL" id="BAC15116.1"/>
    </source>
</evidence>
<dbReference type="InterPro" id="IPR025616">
    <property type="entry name" value="YpjP"/>
</dbReference>